<feature type="transmembrane region" description="Helical" evidence="9">
    <location>
        <begin position="447"/>
        <end position="472"/>
    </location>
</feature>
<keyword evidence="6 9" id="KW-0472">Membrane</keyword>
<evidence type="ECO:0000256" key="6">
    <source>
        <dbReference type="ARBA" id="ARBA00023136"/>
    </source>
</evidence>
<dbReference type="InterPro" id="IPR005829">
    <property type="entry name" value="Sugar_transporter_CS"/>
</dbReference>
<dbReference type="InterPro" id="IPR036259">
    <property type="entry name" value="MFS_trans_sf"/>
</dbReference>
<dbReference type="OrthoDB" id="2241241at2759"/>
<feature type="transmembrane region" description="Helical" evidence="9">
    <location>
        <begin position="383"/>
        <end position="404"/>
    </location>
</feature>
<comment type="similarity">
    <text evidence="2 7">Belongs to the major facilitator superfamily. Sugar transporter (TC 2.A.1.1) family.</text>
</comment>
<gene>
    <name evidence="11" type="ORF">TOPH_06331</name>
</gene>
<keyword evidence="5 9" id="KW-1133">Transmembrane helix</keyword>
<protein>
    <submittedName>
        <fullName evidence="11">Hexose transporter 2</fullName>
    </submittedName>
</protein>
<dbReference type="InterPro" id="IPR020846">
    <property type="entry name" value="MFS_dom"/>
</dbReference>
<organism evidence="11 12">
    <name type="scientific">Tolypocladium ophioglossoides (strain CBS 100239)</name>
    <name type="common">Snaketongue truffleclub</name>
    <name type="synonym">Elaphocordyceps ophioglossoides</name>
    <dbReference type="NCBI Taxonomy" id="1163406"/>
    <lineage>
        <taxon>Eukaryota</taxon>
        <taxon>Fungi</taxon>
        <taxon>Dikarya</taxon>
        <taxon>Ascomycota</taxon>
        <taxon>Pezizomycotina</taxon>
        <taxon>Sordariomycetes</taxon>
        <taxon>Hypocreomycetidae</taxon>
        <taxon>Hypocreales</taxon>
        <taxon>Ophiocordycipitaceae</taxon>
        <taxon>Tolypocladium</taxon>
    </lineage>
</organism>
<reference evidence="11 12" key="1">
    <citation type="journal article" date="2015" name="BMC Genomics">
        <title>The genome of the truffle-parasite Tolypocladium ophioglossoides and the evolution of antifungal peptaibiotics.</title>
        <authorList>
            <person name="Quandt C.A."/>
            <person name="Bushley K.E."/>
            <person name="Spatafora J.W."/>
        </authorList>
    </citation>
    <scope>NUCLEOTIDE SEQUENCE [LARGE SCALE GENOMIC DNA]</scope>
    <source>
        <strain evidence="11 12">CBS 100239</strain>
    </source>
</reference>
<dbReference type="GO" id="GO:0016020">
    <property type="term" value="C:membrane"/>
    <property type="evidence" value="ECO:0007669"/>
    <property type="project" value="UniProtKB-SubCell"/>
</dbReference>
<dbReference type="EMBL" id="LFRF01000021">
    <property type="protein sequence ID" value="KND89037.1"/>
    <property type="molecule type" value="Genomic_DNA"/>
</dbReference>
<feature type="transmembrane region" description="Helical" evidence="9">
    <location>
        <begin position="517"/>
        <end position="535"/>
    </location>
</feature>
<keyword evidence="3 7" id="KW-0813">Transport</keyword>
<comment type="caution">
    <text evidence="11">The sequence shown here is derived from an EMBL/GenBank/DDBJ whole genome shotgun (WGS) entry which is preliminary data.</text>
</comment>
<dbReference type="InterPro" id="IPR003663">
    <property type="entry name" value="Sugar/inositol_transpt"/>
</dbReference>
<feature type="transmembrane region" description="Helical" evidence="9">
    <location>
        <begin position="129"/>
        <end position="154"/>
    </location>
</feature>
<keyword evidence="12" id="KW-1185">Reference proteome</keyword>
<feature type="transmembrane region" description="Helical" evidence="9">
    <location>
        <begin position="257"/>
        <end position="278"/>
    </location>
</feature>
<feature type="compositionally biased region" description="Basic and acidic residues" evidence="8">
    <location>
        <begin position="598"/>
        <end position="616"/>
    </location>
</feature>
<feature type="transmembrane region" description="Helical" evidence="9">
    <location>
        <begin position="225"/>
        <end position="245"/>
    </location>
</feature>
<dbReference type="PANTHER" id="PTHR48022:SF91">
    <property type="entry name" value="MAJOR FACILITATOR SUPERFAMILY (MFS) PROFILE DOMAIN-CONTAINING PROTEIN-RELATED"/>
    <property type="match status" value="1"/>
</dbReference>
<evidence type="ECO:0000256" key="5">
    <source>
        <dbReference type="ARBA" id="ARBA00022989"/>
    </source>
</evidence>
<feature type="transmembrane region" description="Helical" evidence="9">
    <location>
        <begin position="349"/>
        <end position="371"/>
    </location>
</feature>
<evidence type="ECO:0000259" key="10">
    <source>
        <dbReference type="PROSITE" id="PS50850"/>
    </source>
</evidence>
<dbReference type="Proteomes" id="UP000036947">
    <property type="component" value="Unassembled WGS sequence"/>
</dbReference>
<keyword evidence="4 9" id="KW-0812">Transmembrane</keyword>
<comment type="subcellular location">
    <subcellularLocation>
        <location evidence="1">Membrane</location>
        <topology evidence="1">Multi-pass membrane protein</topology>
    </subcellularLocation>
</comment>
<dbReference type="AlphaFoldDB" id="A0A0L0N4Q3"/>
<evidence type="ECO:0000313" key="11">
    <source>
        <dbReference type="EMBL" id="KND89037.1"/>
    </source>
</evidence>
<accession>A0A0L0N4Q3</accession>
<evidence type="ECO:0000256" key="8">
    <source>
        <dbReference type="SAM" id="MobiDB-lite"/>
    </source>
</evidence>
<dbReference type="GO" id="GO:0005351">
    <property type="term" value="F:carbohydrate:proton symporter activity"/>
    <property type="evidence" value="ECO:0007669"/>
    <property type="project" value="TreeGrafter"/>
</dbReference>
<dbReference type="PANTHER" id="PTHR48022">
    <property type="entry name" value="PLASTIDIC GLUCOSE TRANSPORTER 4"/>
    <property type="match status" value="1"/>
</dbReference>
<dbReference type="PROSITE" id="PS00216">
    <property type="entry name" value="SUGAR_TRANSPORT_1"/>
    <property type="match status" value="1"/>
</dbReference>
<evidence type="ECO:0000256" key="3">
    <source>
        <dbReference type="ARBA" id="ARBA00022448"/>
    </source>
</evidence>
<dbReference type="STRING" id="1163406.A0A0L0N4Q3"/>
<dbReference type="PROSITE" id="PS00217">
    <property type="entry name" value="SUGAR_TRANSPORT_2"/>
    <property type="match status" value="1"/>
</dbReference>
<dbReference type="Gene3D" id="1.20.1250.20">
    <property type="entry name" value="MFS general substrate transporter like domains"/>
    <property type="match status" value="1"/>
</dbReference>
<feature type="transmembrane region" description="Helical" evidence="9">
    <location>
        <begin position="416"/>
        <end position="435"/>
    </location>
</feature>
<dbReference type="NCBIfam" id="TIGR00879">
    <property type="entry name" value="SP"/>
    <property type="match status" value="1"/>
</dbReference>
<evidence type="ECO:0000256" key="2">
    <source>
        <dbReference type="ARBA" id="ARBA00010992"/>
    </source>
</evidence>
<feature type="transmembrane region" description="Helical" evidence="9">
    <location>
        <begin position="493"/>
        <end position="511"/>
    </location>
</feature>
<feature type="transmembrane region" description="Helical" evidence="9">
    <location>
        <begin position="194"/>
        <end position="213"/>
    </location>
</feature>
<dbReference type="InterPro" id="IPR050360">
    <property type="entry name" value="MFS_Sugar_Transporters"/>
</dbReference>
<evidence type="ECO:0000313" key="12">
    <source>
        <dbReference type="Proteomes" id="UP000036947"/>
    </source>
</evidence>
<dbReference type="CDD" id="cd17356">
    <property type="entry name" value="MFS_HXT"/>
    <property type="match status" value="1"/>
</dbReference>
<evidence type="ECO:0000256" key="7">
    <source>
        <dbReference type="RuleBase" id="RU003346"/>
    </source>
</evidence>
<feature type="transmembrane region" description="Helical" evidence="9">
    <location>
        <begin position="166"/>
        <end position="188"/>
    </location>
</feature>
<feature type="region of interest" description="Disordered" evidence="8">
    <location>
        <begin position="583"/>
        <end position="616"/>
    </location>
</feature>
<evidence type="ECO:0000256" key="4">
    <source>
        <dbReference type="ARBA" id="ARBA00022692"/>
    </source>
</evidence>
<dbReference type="PRINTS" id="PR00171">
    <property type="entry name" value="SUGRTRNSPORT"/>
</dbReference>
<dbReference type="SUPFAM" id="SSF103473">
    <property type="entry name" value="MFS general substrate transporter"/>
    <property type="match status" value="1"/>
</dbReference>
<proteinExistence type="inferred from homology"/>
<dbReference type="FunFam" id="1.20.1250.20:FF:000044">
    <property type="entry name" value="Hexose transporter Hxt3p"/>
    <property type="match status" value="1"/>
</dbReference>
<feature type="domain" description="Major facilitator superfamily (MFS) profile" evidence="10">
    <location>
        <begin position="88"/>
        <end position="538"/>
    </location>
</feature>
<sequence>MPLTPPSQLSHHTHPSVSYHTLASLPLALRDRCLGTTLLPTMKSGVMTVRFDQHDPSSEKRRPEHVRGSLAGLDYSPLPRLTGRSLAMGALVSMGGLIFGYDTGQISGFLEMPDFLDRFGQTNDQGEKYFSTVRSGLIVALLSIGTLIGALTGAPIADRIGRRASISLWCAVTSVGFVVQIAAAYAWYQVMIGRLIAGLGVGGLSLVVPMYQAETAPPWIRGAMVCAYQLFITMGIFLAACFNYGTVTHLPDSSASWRIVIGLGWVWTIVLGFGILLFPETPRFDYRRGRAEAAKQTLCRVYGATERHWAVHTQIEEIEGKLRAEDKVKKGPVAEFAGMWRAPRMAYRIALGVALQMFQQLTGANYFFYYGTTIFRSVQIDSFITQIILNTINFLVTFIGLYLVEHYGRRKSLMAGSVWMFICLMVFASVGHFQLDVANPAATPTPGIVLIVFASFFILGFATTWGPMIWTIQAELFPSRYRAKGMALGTASNWIWNFLIGFFSPFIFKAIDFRYGYVFAGCYFAAAWLVYFFVIEGQGRTLEEIDTMYLEHVTPWKSTSWVPPPAEQMASIRRKAGLDLETTAKAESEGALSGDTETEGRRQEGRSDELLHQEHA</sequence>
<evidence type="ECO:0000256" key="9">
    <source>
        <dbReference type="SAM" id="Phobius"/>
    </source>
</evidence>
<evidence type="ECO:0000256" key="1">
    <source>
        <dbReference type="ARBA" id="ARBA00004141"/>
    </source>
</evidence>
<dbReference type="PROSITE" id="PS50850">
    <property type="entry name" value="MFS"/>
    <property type="match status" value="1"/>
</dbReference>
<dbReference type="Pfam" id="PF00083">
    <property type="entry name" value="Sugar_tr"/>
    <property type="match status" value="1"/>
</dbReference>
<name>A0A0L0N4Q3_TOLOC</name>
<dbReference type="InterPro" id="IPR005828">
    <property type="entry name" value="MFS_sugar_transport-like"/>
</dbReference>